<proteinExistence type="inferred from homology"/>
<keyword evidence="4" id="KW-0133">Cell shape</keyword>
<dbReference type="InterPro" id="IPR001967">
    <property type="entry name" value="Peptidase_S11_N"/>
</dbReference>
<evidence type="ECO:0000313" key="10">
    <source>
        <dbReference type="Proteomes" id="UP001524944"/>
    </source>
</evidence>
<dbReference type="InterPro" id="IPR012338">
    <property type="entry name" value="Beta-lactam/transpept-like"/>
</dbReference>
<dbReference type="SUPFAM" id="SSF56601">
    <property type="entry name" value="beta-lactamase/transpeptidase-like"/>
    <property type="match status" value="1"/>
</dbReference>
<comment type="similarity">
    <text evidence="1 7">Belongs to the peptidase S11 family.</text>
</comment>
<gene>
    <name evidence="9" type="ORF">NVS47_08650</name>
</gene>
<evidence type="ECO:0000256" key="5">
    <source>
        <dbReference type="ARBA" id="ARBA00022984"/>
    </source>
</evidence>
<keyword evidence="9" id="KW-0121">Carboxypeptidase</keyword>
<keyword evidence="10" id="KW-1185">Reference proteome</keyword>
<evidence type="ECO:0000256" key="6">
    <source>
        <dbReference type="ARBA" id="ARBA00023316"/>
    </source>
</evidence>
<keyword evidence="2" id="KW-0732">Signal</keyword>
<dbReference type="EMBL" id="JANPWE010000003">
    <property type="protein sequence ID" value="MCR6545579.1"/>
    <property type="molecule type" value="Genomic_DNA"/>
</dbReference>
<name>A0ABT1Y3Y0_9FIRM</name>
<sequence>MKKIFWVIIGIGVIFHPLMAGAEPKVRAETAVLIDGHTGEILWEKDAHKLRHPASTIKMLTCLIALEQGNLSDLVEVGEKAHQTYVGQTIELIKGDWISLDHLVESALLWSANDAAVAIAEHLAGDPQLFSVLMYHKAWALGAYNSSFRNPNGYSVPGQYSTAYDLALIARTAMGNPFFAETVQKREVDIVWQDHTKKETKKKTLRNVNKILDYYPLANGIKTGTTNAAGGCLVASAVKGDRWLIATVLGSSRRYADATALFEYGFENFPQ</sequence>
<organism evidence="9 10">
    <name type="scientific">Dehalobacterium formicoaceticum</name>
    <dbReference type="NCBI Taxonomy" id="51515"/>
    <lineage>
        <taxon>Bacteria</taxon>
        <taxon>Bacillati</taxon>
        <taxon>Bacillota</taxon>
        <taxon>Clostridia</taxon>
        <taxon>Eubacteriales</taxon>
        <taxon>Peptococcaceae</taxon>
        <taxon>Dehalobacterium</taxon>
    </lineage>
</organism>
<protein>
    <submittedName>
        <fullName evidence="9">D-alanyl-D-alanine carboxypeptidase</fullName>
    </submittedName>
</protein>
<dbReference type="PANTHER" id="PTHR21581:SF33">
    <property type="entry name" value="D-ALANYL-D-ALANINE CARBOXYPEPTIDASE DACB"/>
    <property type="match status" value="1"/>
</dbReference>
<keyword evidence="9" id="KW-0645">Protease</keyword>
<dbReference type="InterPro" id="IPR018044">
    <property type="entry name" value="Peptidase_S11"/>
</dbReference>
<dbReference type="GO" id="GO:0004180">
    <property type="term" value="F:carboxypeptidase activity"/>
    <property type="evidence" value="ECO:0007669"/>
    <property type="project" value="UniProtKB-KW"/>
</dbReference>
<dbReference type="PRINTS" id="PR00725">
    <property type="entry name" value="DADACBPTASE1"/>
</dbReference>
<evidence type="ECO:0000256" key="7">
    <source>
        <dbReference type="RuleBase" id="RU004016"/>
    </source>
</evidence>
<keyword evidence="5" id="KW-0573">Peptidoglycan synthesis</keyword>
<evidence type="ECO:0000256" key="2">
    <source>
        <dbReference type="ARBA" id="ARBA00022729"/>
    </source>
</evidence>
<reference evidence="9 10" key="1">
    <citation type="submission" date="2022-08" db="EMBL/GenBank/DDBJ databases">
        <title>Proteogenomics of the novel Dehalobacterium formicoaceticum strain EZ94 highlights a key role of methyltransferases during anaerobic dichloromethane degradation.</title>
        <authorList>
            <person name="Wasmund K."/>
        </authorList>
    </citation>
    <scope>NUCLEOTIDE SEQUENCE [LARGE SCALE GENOMIC DNA]</scope>
    <source>
        <strain evidence="9 10">EZ94</strain>
    </source>
</reference>
<feature type="domain" description="Peptidase S11 D-alanyl-D-alanine carboxypeptidase A N-terminal" evidence="8">
    <location>
        <begin position="22"/>
        <end position="251"/>
    </location>
</feature>
<dbReference type="Gene3D" id="3.40.710.10">
    <property type="entry name" value="DD-peptidase/beta-lactamase superfamily"/>
    <property type="match status" value="1"/>
</dbReference>
<comment type="caution">
    <text evidence="9">The sequence shown here is derived from an EMBL/GenBank/DDBJ whole genome shotgun (WGS) entry which is preliminary data.</text>
</comment>
<keyword evidence="3" id="KW-0378">Hydrolase</keyword>
<accession>A0ABT1Y3Y0</accession>
<evidence type="ECO:0000259" key="8">
    <source>
        <dbReference type="Pfam" id="PF00768"/>
    </source>
</evidence>
<dbReference type="Pfam" id="PF00768">
    <property type="entry name" value="Peptidase_S11"/>
    <property type="match status" value="1"/>
</dbReference>
<evidence type="ECO:0000256" key="3">
    <source>
        <dbReference type="ARBA" id="ARBA00022801"/>
    </source>
</evidence>
<dbReference type="RefSeq" id="WP_089609155.1">
    <property type="nucleotide sequence ID" value="NZ_CP022121.1"/>
</dbReference>
<keyword evidence="6" id="KW-0961">Cell wall biogenesis/degradation</keyword>
<evidence type="ECO:0000313" key="9">
    <source>
        <dbReference type="EMBL" id="MCR6545579.1"/>
    </source>
</evidence>
<dbReference type="PANTHER" id="PTHR21581">
    <property type="entry name" value="D-ALANYL-D-ALANINE CARBOXYPEPTIDASE"/>
    <property type="match status" value="1"/>
</dbReference>
<evidence type="ECO:0000256" key="4">
    <source>
        <dbReference type="ARBA" id="ARBA00022960"/>
    </source>
</evidence>
<evidence type="ECO:0000256" key="1">
    <source>
        <dbReference type="ARBA" id="ARBA00007164"/>
    </source>
</evidence>
<dbReference type="Proteomes" id="UP001524944">
    <property type="component" value="Unassembled WGS sequence"/>
</dbReference>